<gene>
    <name evidence="3" type="ORF">AMTR_s00133p00113640</name>
</gene>
<keyword evidence="1" id="KW-1133">Transmembrane helix</keyword>
<name>W1P3K9_AMBTC</name>
<dbReference type="OMA" id="FLTCKIA"/>
<accession>W1P3K9</accession>
<dbReference type="Pfam" id="PF24938">
    <property type="entry name" value="DUF7755"/>
    <property type="match status" value="1"/>
</dbReference>
<evidence type="ECO:0000256" key="1">
    <source>
        <dbReference type="SAM" id="Phobius"/>
    </source>
</evidence>
<dbReference type="AlphaFoldDB" id="W1P3K9"/>
<dbReference type="HOGENOM" id="CLU_037904_1_0_1"/>
<feature type="transmembrane region" description="Helical" evidence="1">
    <location>
        <begin position="320"/>
        <end position="342"/>
    </location>
</feature>
<sequence>MTDCSLLFTDFKGFAKPLRLLPATGATICTELPVKELCTYLEAEPSSSFYIVQLSTSNDYGSGLSSPNSTILLCLIAEDGNSILQRIPAALPVTHGPSGDMVASDYLCFQRGSNDMISFRGPKLGEIDALWIGLESGSWRLGSLSLRVIFCSSQCSNTSSEGEMGSCMGFEYGFESRDILLGDAGVSMTELRPCLKKEFSGMDVPSFLNSVSDLPTLQNYVASLDESMKEYADLKLSLLLYDAMLILFGTSAMALSNNERIASSFLVGGVCGFLYLLLLQRSVDKLPGQGATSSVNSEESEKEYNAGQAVQGFKGPLTSLALTLGLAITGTKFIVSGSTSVVLAPQELLVGVAGFLACKMAVVLAAFKPLQTGWRENK</sequence>
<evidence type="ECO:0000313" key="4">
    <source>
        <dbReference type="Proteomes" id="UP000017836"/>
    </source>
</evidence>
<evidence type="ECO:0000313" key="3">
    <source>
        <dbReference type="EMBL" id="ERN04457.1"/>
    </source>
</evidence>
<evidence type="ECO:0000259" key="2">
    <source>
        <dbReference type="Pfam" id="PF24938"/>
    </source>
</evidence>
<feature type="domain" description="DUF7755" evidence="2">
    <location>
        <begin position="48"/>
        <end position="195"/>
    </location>
</feature>
<feature type="transmembrane region" description="Helical" evidence="1">
    <location>
        <begin position="261"/>
        <end position="279"/>
    </location>
</feature>
<keyword evidence="1" id="KW-0472">Membrane</keyword>
<dbReference type="Proteomes" id="UP000017836">
    <property type="component" value="Unassembled WGS sequence"/>
</dbReference>
<keyword evidence="4" id="KW-1185">Reference proteome</keyword>
<reference evidence="4" key="1">
    <citation type="journal article" date="2013" name="Science">
        <title>The Amborella genome and the evolution of flowering plants.</title>
        <authorList>
            <consortium name="Amborella Genome Project"/>
        </authorList>
    </citation>
    <scope>NUCLEOTIDE SEQUENCE [LARGE SCALE GENOMIC DNA]</scope>
</reference>
<proteinExistence type="predicted"/>
<dbReference type="EMBL" id="KI394265">
    <property type="protein sequence ID" value="ERN04457.1"/>
    <property type="molecule type" value="Genomic_DNA"/>
</dbReference>
<dbReference type="PANTHER" id="PTHR36330:SF2">
    <property type="entry name" value="LIPASE_LIPOOXYGENASE, PLAT_LH2 FAMILY PROTEIN"/>
    <property type="match status" value="1"/>
</dbReference>
<feature type="transmembrane region" description="Helical" evidence="1">
    <location>
        <begin position="348"/>
        <end position="367"/>
    </location>
</feature>
<feature type="transmembrane region" description="Helical" evidence="1">
    <location>
        <begin position="238"/>
        <end position="255"/>
    </location>
</feature>
<dbReference type="PANTHER" id="PTHR36330">
    <property type="entry name" value="LIPASE/LIPOOXYGENASE, PLAT/LH2 FAMILY PROTEIN"/>
    <property type="match status" value="1"/>
</dbReference>
<dbReference type="eggNOG" id="ENOG502QU7R">
    <property type="taxonomic scope" value="Eukaryota"/>
</dbReference>
<protein>
    <recommendedName>
        <fullName evidence="2">DUF7755 domain-containing protein</fullName>
    </recommendedName>
</protein>
<organism evidence="3 4">
    <name type="scientific">Amborella trichopoda</name>
    <dbReference type="NCBI Taxonomy" id="13333"/>
    <lineage>
        <taxon>Eukaryota</taxon>
        <taxon>Viridiplantae</taxon>
        <taxon>Streptophyta</taxon>
        <taxon>Embryophyta</taxon>
        <taxon>Tracheophyta</taxon>
        <taxon>Spermatophyta</taxon>
        <taxon>Magnoliopsida</taxon>
        <taxon>Amborellales</taxon>
        <taxon>Amborellaceae</taxon>
        <taxon>Amborella</taxon>
    </lineage>
</organism>
<dbReference type="InterPro" id="IPR056657">
    <property type="entry name" value="DUF7755"/>
</dbReference>
<dbReference type="Gramene" id="ERN04457">
    <property type="protein sequence ID" value="ERN04457"/>
    <property type="gene ID" value="AMTR_s00133p00113640"/>
</dbReference>
<keyword evidence="1" id="KW-0812">Transmembrane</keyword>